<dbReference type="CDD" id="cd00830">
    <property type="entry name" value="KAS_III"/>
    <property type="match status" value="1"/>
</dbReference>
<evidence type="ECO:0000256" key="1">
    <source>
        <dbReference type="ARBA" id="ARBA00022679"/>
    </source>
</evidence>
<dbReference type="SUPFAM" id="SSF53901">
    <property type="entry name" value="Thiolase-like"/>
    <property type="match status" value="1"/>
</dbReference>
<dbReference type="Pfam" id="PF08541">
    <property type="entry name" value="ACP_syn_III_C"/>
    <property type="match status" value="1"/>
</dbReference>
<gene>
    <name evidence="5" type="ORF">NE630_09460</name>
</gene>
<dbReference type="GO" id="GO:0004315">
    <property type="term" value="F:3-oxoacyl-[acyl-carrier-protein] synthase activity"/>
    <property type="evidence" value="ECO:0007669"/>
    <property type="project" value="InterPro"/>
</dbReference>
<dbReference type="EMBL" id="JANFYT010000018">
    <property type="protein sequence ID" value="MCQ4814654.1"/>
    <property type="molecule type" value="Genomic_DNA"/>
</dbReference>
<dbReference type="RefSeq" id="WP_256181987.1">
    <property type="nucleotide sequence ID" value="NZ_JANFYT010000018.1"/>
</dbReference>
<evidence type="ECO:0000313" key="5">
    <source>
        <dbReference type="EMBL" id="MCQ4814654.1"/>
    </source>
</evidence>
<dbReference type="AlphaFoldDB" id="A0AAW5K684"/>
<dbReference type="InterPro" id="IPR013751">
    <property type="entry name" value="ACP_syn_III_N"/>
</dbReference>
<sequence length="341" mass="37632">MKIGIHSIEYYLPEHILENMTLAALYPEWTAEKILSKTGIRSRHIASESECVSDITEKAAKKLFSAHNIDSSDIDFLILITENPDYILPPTSCILQDRLGLSVKSGAIDVNLGCSGFVYGLKLAKALIASGESKNLLLLTGDMYSKRINPMDKSTRTLFGDAATASLITTGEDVSEIRSFDIGTNGGGYNHLIIPSGGIRLSKNSETGIVKTEEDGSMRSMDDIYMNGPEIMLFSIEMVPQNVANVLRLHNLTLGDIDWFVFHQANQYILNYLRKKIKIPEEKFIIEMEDVGNTVSSTIPLALKRSYEHGSRFKKGDKIMLVGFGVGLSWGATIIEFGGKL</sequence>
<keyword evidence="2" id="KW-0012">Acyltransferase</keyword>
<dbReference type="Proteomes" id="UP001205919">
    <property type="component" value="Unassembled WGS sequence"/>
</dbReference>
<name>A0AAW5K684_9BACT</name>
<protein>
    <submittedName>
        <fullName evidence="5">Ketoacyl-ACP synthase III</fullName>
    </submittedName>
</protein>
<evidence type="ECO:0000256" key="2">
    <source>
        <dbReference type="ARBA" id="ARBA00023315"/>
    </source>
</evidence>
<evidence type="ECO:0000313" key="6">
    <source>
        <dbReference type="Proteomes" id="UP001205919"/>
    </source>
</evidence>
<keyword evidence="1" id="KW-0808">Transferase</keyword>
<dbReference type="GO" id="GO:0044550">
    <property type="term" value="P:secondary metabolite biosynthetic process"/>
    <property type="evidence" value="ECO:0007669"/>
    <property type="project" value="TreeGrafter"/>
</dbReference>
<dbReference type="InterPro" id="IPR013747">
    <property type="entry name" value="ACP_syn_III_C"/>
</dbReference>
<dbReference type="Gene3D" id="3.40.47.10">
    <property type="match status" value="1"/>
</dbReference>
<feature type="domain" description="Beta-ketoacyl-[acyl-carrier-protein] synthase III C-terminal" evidence="3">
    <location>
        <begin position="249"/>
        <end position="336"/>
    </location>
</feature>
<organism evidence="5 6">
    <name type="scientific">Cloacibacillus evryensis</name>
    <dbReference type="NCBI Taxonomy" id="508460"/>
    <lineage>
        <taxon>Bacteria</taxon>
        <taxon>Thermotogati</taxon>
        <taxon>Synergistota</taxon>
        <taxon>Synergistia</taxon>
        <taxon>Synergistales</taxon>
        <taxon>Synergistaceae</taxon>
        <taxon>Cloacibacillus</taxon>
    </lineage>
</organism>
<accession>A0AAW5K684</accession>
<reference evidence="5 6" key="1">
    <citation type="submission" date="2022-06" db="EMBL/GenBank/DDBJ databases">
        <title>Isolation of gut microbiota from human fecal samples.</title>
        <authorList>
            <person name="Pamer E.G."/>
            <person name="Barat B."/>
            <person name="Waligurski E."/>
            <person name="Medina S."/>
            <person name="Paddock L."/>
            <person name="Mostad J."/>
        </authorList>
    </citation>
    <scope>NUCLEOTIDE SEQUENCE [LARGE SCALE GENOMIC DNA]</scope>
    <source>
        <strain evidence="5 6">DFI.9.90</strain>
    </source>
</reference>
<dbReference type="PANTHER" id="PTHR34069:SF2">
    <property type="entry name" value="BETA-KETOACYL-[ACYL-CARRIER-PROTEIN] SYNTHASE III"/>
    <property type="match status" value="1"/>
</dbReference>
<proteinExistence type="predicted"/>
<evidence type="ECO:0000259" key="4">
    <source>
        <dbReference type="Pfam" id="PF08545"/>
    </source>
</evidence>
<dbReference type="GO" id="GO:0006633">
    <property type="term" value="P:fatty acid biosynthetic process"/>
    <property type="evidence" value="ECO:0007669"/>
    <property type="project" value="InterPro"/>
</dbReference>
<dbReference type="Pfam" id="PF08545">
    <property type="entry name" value="ACP_syn_III"/>
    <property type="match status" value="1"/>
</dbReference>
<comment type="caution">
    <text evidence="5">The sequence shown here is derived from an EMBL/GenBank/DDBJ whole genome shotgun (WGS) entry which is preliminary data.</text>
</comment>
<evidence type="ECO:0000259" key="3">
    <source>
        <dbReference type="Pfam" id="PF08541"/>
    </source>
</evidence>
<dbReference type="InterPro" id="IPR016039">
    <property type="entry name" value="Thiolase-like"/>
</dbReference>
<keyword evidence="6" id="KW-1185">Reference proteome</keyword>
<dbReference type="PANTHER" id="PTHR34069">
    <property type="entry name" value="3-OXOACYL-[ACYL-CARRIER-PROTEIN] SYNTHASE 3"/>
    <property type="match status" value="1"/>
</dbReference>
<dbReference type="NCBIfam" id="NF006829">
    <property type="entry name" value="PRK09352.1"/>
    <property type="match status" value="1"/>
</dbReference>
<feature type="domain" description="Beta-ketoacyl-[acyl-carrier-protein] synthase III N-terminal" evidence="4">
    <location>
        <begin position="108"/>
        <end position="186"/>
    </location>
</feature>